<evidence type="ECO:0000256" key="2">
    <source>
        <dbReference type="ARBA" id="ARBA00007951"/>
    </source>
</evidence>
<dbReference type="InterPro" id="IPR057739">
    <property type="entry name" value="Glyco_hydro_29_N"/>
</dbReference>
<proteinExistence type="inferred from homology"/>
<dbReference type="InterPro" id="IPR016286">
    <property type="entry name" value="FUC_metazoa-typ"/>
</dbReference>
<keyword evidence="9" id="KW-1185">Reference proteome</keyword>
<evidence type="ECO:0000256" key="6">
    <source>
        <dbReference type="ARBA" id="ARBA00023295"/>
    </source>
</evidence>
<dbReference type="Gene3D" id="3.20.20.80">
    <property type="entry name" value="Glycosidases"/>
    <property type="match status" value="1"/>
</dbReference>
<dbReference type="PANTHER" id="PTHR10030">
    <property type="entry name" value="ALPHA-L-FUCOSIDASE"/>
    <property type="match status" value="1"/>
</dbReference>
<feature type="domain" description="Glycoside hydrolase family 29 N-terminal" evidence="7">
    <location>
        <begin position="40"/>
        <end position="348"/>
    </location>
</feature>
<dbReference type="InterPro" id="IPR000933">
    <property type="entry name" value="Glyco_hydro_29"/>
</dbReference>
<accession>A0A1G9Z415</accession>
<dbReference type="EMBL" id="FNGY01000006">
    <property type="protein sequence ID" value="SDN16082.1"/>
    <property type="molecule type" value="Genomic_DNA"/>
</dbReference>
<evidence type="ECO:0000256" key="4">
    <source>
        <dbReference type="ARBA" id="ARBA00022729"/>
    </source>
</evidence>
<evidence type="ECO:0000256" key="1">
    <source>
        <dbReference type="ARBA" id="ARBA00004071"/>
    </source>
</evidence>
<name>A0A1G9Z415_9SPHI</name>
<dbReference type="STRING" id="430522.BFS30_15320"/>
<dbReference type="SUPFAM" id="SSF51445">
    <property type="entry name" value="(Trans)glycosidases"/>
    <property type="match status" value="1"/>
</dbReference>
<comment type="function">
    <text evidence="1">Alpha-L-fucosidase is responsible for hydrolyzing the alpha-1,6-linked fucose joined to the reducing-end N-acetylglucosamine of the carbohydrate moieties of glycoproteins.</text>
</comment>
<organism evidence="8 9">
    <name type="scientific">Pedobacter steynii</name>
    <dbReference type="NCBI Taxonomy" id="430522"/>
    <lineage>
        <taxon>Bacteria</taxon>
        <taxon>Pseudomonadati</taxon>
        <taxon>Bacteroidota</taxon>
        <taxon>Sphingobacteriia</taxon>
        <taxon>Sphingobacteriales</taxon>
        <taxon>Sphingobacteriaceae</taxon>
        <taxon>Pedobacter</taxon>
    </lineage>
</organism>
<dbReference type="GO" id="GO:0004560">
    <property type="term" value="F:alpha-L-fucosidase activity"/>
    <property type="evidence" value="ECO:0007669"/>
    <property type="project" value="InterPro"/>
</dbReference>
<dbReference type="Pfam" id="PF01120">
    <property type="entry name" value="Alpha_L_fucos"/>
    <property type="match status" value="1"/>
</dbReference>
<keyword evidence="5" id="KW-0378">Hydrolase</keyword>
<evidence type="ECO:0000313" key="8">
    <source>
        <dbReference type="EMBL" id="SDN16082.1"/>
    </source>
</evidence>
<dbReference type="Proteomes" id="UP000183200">
    <property type="component" value="Unassembled WGS sequence"/>
</dbReference>
<keyword evidence="6" id="KW-0326">Glycosidase</keyword>
<evidence type="ECO:0000256" key="3">
    <source>
        <dbReference type="ARBA" id="ARBA00012662"/>
    </source>
</evidence>
<evidence type="ECO:0000256" key="5">
    <source>
        <dbReference type="ARBA" id="ARBA00022801"/>
    </source>
</evidence>
<dbReference type="GO" id="GO:0016139">
    <property type="term" value="P:glycoside catabolic process"/>
    <property type="evidence" value="ECO:0007669"/>
    <property type="project" value="TreeGrafter"/>
</dbReference>
<dbReference type="SMART" id="SM00812">
    <property type="entry name" value="Alpha_L_fucos"/>
    <property type="match status" value="1"/>
</dbReference>
<protein>
    <recommendedName>
        <fullName evidence="3">alpha-L-fucosidase</fullName>
        <ecNumber evidence="3">3.2.1.51</ecNumber>
    </recommendedName>
</protein>
<dbReference type="AlphaFoldDB" id="A0A1G9Z415"/>
<evidence type="ECO:0000259" key="7">
    <source>
        <dbReference type="Pfam" id="PF01120"/>
    </source>
</evidence>
<dbReference type="EC" id="3.2.1.51" evidence="3"/>
<dbReference type="InterPro" id="IPR017853">
    <property type="entry name" value="GH"/>
</dbReference>
<comment type="similarity">
    <text evidence="2">Belongs to the glycosyl hydrolase 29 family.</text>
</comment>
<keyword evidence="4" id="KW-0732">Signal</keyword>
<gene>
    <name evidence="8" type="ORF">SAMN05421820_106342</name>
</gene>
<dbReference type="GO" id="GO:0006004">
    <property type="term" value="P:fucose metabolic process"/>
    <property type="evidence" value="ECO:0007669"/>
    <property type="project" value="InterPro"/>
</dbReference>
<dbReference type="PRINTS" id="PR00741">
    <property type="entry name" value="GLHYDRLASE29"/>
</dbReference>
<evidence type="ECO:0000313" key="9">
    <source>
        <dbReference type="Proteomes" id="UP000183200"/>
    </source>
</evidence>
<reference evidence="9" key="1">
    <citation type="submission" date="2016-10" db="EMBL/GenBank/DDBJ databases">
        <authorList>
            <person name="Varghese N."/>
            <person name="Submissions S."/>
        </authorList>
    </citation>
    <scope>NUCLEOTIDE SEQUENCE [LARGE SCALE GENOMIC DNA]</scope>
    <source>
        <strain evidence="9">DSM 19110</strain>
    </source>
</reference>
<dbReference type="PANTHER" id="PTHR10030:SF37">
    <property type="entry name" value="ALPHA-L-FUCOSIDASE-RELATED"/>
    <property type="match status" value="1"/>
</dbReference>
<sequence>MDTNEPKYNPMKKHTTVLTLIFICLSCLVFAQAPVIRTDKKVVEGFMDKRFGMFIHWGPVSLRGTEIGWSRTTSVATEEYDNLYKEFNPVLFDADKWAKTAKDAGMKYLTITSKHHDGFCLWPTAYSDYNIMNSPYKKDIVGELAKACKKYDLKFCIYFTVADWHDPDWAVLYPASTPNKSANMDRFVSRMKNELKELIQNYKPYMLWFDANWDKEWTRAHSSAVYNEIKKLDPNVIINNRLDTKDASGGSHKVMLPATLADFATPEQEVGAMNMDYPWESCITICQQWAWKPNDKMKSLKECIQTLASTAGGNGNLLFNVGPMMDGRIEARQVNRLKEMGSWLNKNGASIYGTKGGPYKPDSVMAATRKGNKIYLHLFKNQGTEISIDAIPGVKLKKAYFLDGAIPTAFNSRAGQITITVPSQLPDGNNTVIVLEMDKNVESVPVMSFKS</sequence>
<dbReference type="GO" id="GO:0005764">
    <property type="term" value="C:lysosome"/>
    <property type="evidence" value="ECO:0007669"/>
    <property type="project" value="TreeGrafter"/>
</dbReference>